<protein>
    <submittedName>
        <fullName evidence="2">Mu-like prophage FluMu DNA circulation protein</fullName>
    </submittedName>
</protein>
<gene>
    <name evidence="2" type="ORF">CNECB9_1190035</name>
</gene>
<dbReference type="RefSeq" id="WP_340520039.1">
    <property type="nucleotide sequence ID" value="NZ_FMSH01000023.1"/>
</dbReference>
<feature type="domain" description="DNA circulation N-terminal" evidence="1">
    <location>
        <begin position="7"/>
        <end position="92"/>
    </location>
</feature>
<proteinExistence type="predicted"/>
<organism evidence="2">
    <name type="scientific">Cupriavidus necator</name>
    <name type="common">Alcaligenes eutrophus</name>
    <name type="synonym">Ralstonia eutropha</name>
    <dbReference type="NCBI Taxonomy" id="106590"/>
    <lineage>
        <taxon>Bacteria</taxon>
        <taxon>Pseudomonadati</taxon>
        <taxon>Pseudomonadota</taxon>
        <taxon>Betaproteobacteria</taxon>
        <taxon>Burkholderiales</taxon>
        <taxon>Burkholderiaceae</taxon>
        <taxon>Cupriavidus</taxon>
    </lineage>
</organism>
<accession>A0A1K0I8J6</accession>
<name>A0A1K0I8J6_CUPNE</name>
<evidence type="ECO:0000259" key="1">
    <source>
        <dbReference type="Pfam" id="PF07157"/>
    </source>
</evidence>
<dbReference type="EMBL" id="FMSH01000023">
    <property type="protein sequence ID" value="SCU73561.1"/>
    <property type="molecule type" value="Genomic_DNA"/>
</dbReference>
<dbReference type="InterPro" id="IPR009826">
    <property type="entry name" value="DNA_circ_N"/>
</dbReference>
<reference evidence="2" key="1">
    <citation type="submission" date="2016-09" db="EMBL/GenBank/DDBJ databases">
        <authorList>
            <person name="Capua I."/>
            <person name="De Benedictis P."/>
            <person name="Joannis T."/>
            <person name="Lombin L.H."/>
            <person name="Cattoli G."/>
        </authorList>
    </citation>
    <scope>NUCLEOTIDE SEQUENCE</scope>
    <source>
        <strain evidence="2">B9</strain>
    </source>
</reference>
<evidence type="ECO:0000313" key="2">
    <source>
        <dbReference type="EMBL" id="SCU73561.1"/>
    </source>
</evidence>
<sequence length="387" mass="42460">MSWRDELRPASFRGVAFETRGHELGGGRRLARHEYPQRDEPYLEDMGKKAREYKVQAFVIGPDYRTARDALLEALEQPGSGELVHPFFGRRSVVAGEFGLKESTEEGGMATFSLVFTEAGKLAEPDVGIDLPAELAASQETAFDEVANDFASTFDVSSLPAWSLDDIEATINEFLSLDAFKAVANEVSSFVSRVADLVMRPVDFANSVIGLVRRLTDVSSILGAPYLPVRSWRTQTVQAATATRGVVAQQQAAVNMLFHRAALVQETVALRATDGPDVLETRQQVEAARQQVLEHFDAHEATPGLMRPSPELASALKTLQVNTLVYLRRQAAALPQVYALQLLEATPAVVLAYDLYQNLRADEIVRRNAVRHPGFVPAGVPLEVSTQ</sequence>
<dbReference type="Pfam" id="PF07157">
    <property type="entry name" value="DNA_circ_N"/>
    <property type="match status" value="1"/>
</dbReference>
<dbReference type="AlphaFoldDB" id="A0A1K0I8J6"/>